<dbReference type="Pfam" id="PF13452">
    <property type="entry name" value="FAS1_DH_region"/>
    <property type="match status" value="1"/>
</dbReference>
<evidence type="ECO:0000313" key="3">
    <source>
        <dbReference type="Proteomes" id="UP000019140"/>
    </source>
</evidence>
<dbReference type="HOGENOM" id="CLU_116276_1_1_7"/>
<dbReference type="InterPro" id="IPR039569">
    <property type="entry name" value="FAS1-like_DH_region"/>
</dbReference>
<dbReference type="AlphaFoldDB" id="W4M4M8"/>
<accession>W4M4M8</accession>
<dbReference type="Proteomes" id="UP000019140">
    <property type="component" value="Unassembled WGS sequence"/>
</dbReference>
<dbReference type="Gene3D" id="3.10.129.10">
    <property type="entry name" value="Hotdog Thioesterase"/>
    <property type="match status" value="1"/>
</dbReference>
<evidence type="ECO:0000259" key="1">
    <source>
        <dbReference type="Pfam" id="PF13452"/>
    </source>
</evidence>
<dbReference type="InterPro" id="IPR029069">
    <property type="entry name" value="HotDog_dom_sf"/>
</dbReference>
<keyword evidence="3" id="KW-1185">Reference proteome</keyword>
<dbReference type="CDD" id="cd03441">
    <property type="entry name" value="R_hydratase_like"/>
    <property type="match status" value="1"/>
</dbReference>
<gene>
    <name evidence="2" type="ORF">ETSY2_26215</name>
</gene>
<evidence type="ECO:0000313" key="2">
    <source>
        <dbReference type="EMBL" id="ETX04881.1"/>
    </source>
</evidence>
<comment type="caution">
    <text evidence="2">The sequence shown here is derived from an EMBL/GenBank/DDBJ whole genome shotgun (WGS) entry which is preliminary data.</text>
</comment>
<reference evidence="2 3" key="1">
    <citation type="journal article" date="2014" name="Nature">
        <title>An environmental bacterial taxon with a large and distinct metabolic repertoire.</title>
        <authorList>
            <person name="Wilson M.C."/>
            <person name="Mori T."/>
            <person name="Ruckert C."/>
            <person name="Uria A.R."/>
            <person name="Helf M.J."/>
            <person name="Takada K."/>
            <person name="Gernert C."/>
            <person name="Steffens U.A."/>
            <person name="Heycke N."/>
            <person name="Schmitt S."/>
            <person name="Rinke C."/>
            <person name="Helfrich E.J."/>
            <person name="Brachmann A.O."/>
            <person name="Gurgui C."/>
            <person name="Wakimoto T."/>
            <person name="Kracht M."/>
            <person name="Crusemann M."/>
            <person name="Hentschel U."/>
            <person name="Abe I."/>
            <person name="Matsunaga S."/>
            <person name="Kalinowski J."/>
            <person name="Takeyama H."/>
            <person name="Piel J."/>
        </authorList>
    </citation>
    <scope>NUCLEOTIDE SEQUENCE [LARGE SCALE GENOMIC DNA]</scope>
    <source>
        <strain evidence="3">TSY2</strain>
    </source>
</reference>
<sequence>MATEEEITYDRSQLGVEHHIGTFPITREMILDFAKSTAETNPLYCDEEQARAFEYGSLIAPPTLCNIFVDGLKRPDIKLTFGDVGLFASQAIENVSPIRPGDTLEAKTYLKEVYEKTGRSGKMVFVVWETRFTNQHGDTAVFVRDSFVRRNNPKK</sequence>
<dbReference type="SUPFAM" id="SSF54637">
    <property type="entry name" value="Thioesterase/thiol ester dehydrase-isomerase"/>
    <property type="match status" value="1"/>
</dbReference>
<organism evidence="2 3">
    <name type="scientific">Candidatus Entotheonella gemina</name>
    <dbReference type="NCBI Taxonomy" id="1429439"/>
    <lineage>
        <taxon>Bacteria</taxon>
        <taxon>Pseudomonadati</taxon>
        <taxon>Nitrospinota/Tectimicrobiota group</taxon>
        <taxon>Candidatus Tectimicrobiota</taxon>
        <taxon>Candidatus Entotheonellia</taxon>
        <taxon>Candidatus Entotheonellales</taxon>
        <taxon>Candidatus Entotheonellaceae</taxon>
        <taxon>Candidatus Entotheonella</taxon>
    </lineage>
</organism>
<proteinExistence type="predicted"/>
<name>W4M4M8_9BACT</name>
<feature type="domain" description="FAS1-like dehydratase" evidence="1">
    <location>
        <begin position="13"/>
        <end position="139"/>
    </location>
</feature>
<dbReference type="EMBL" id="AZHX01001095">
    <property type="protein sequence ID" value="ETX04881.1"/>
    <property type="molecule type" value="Genomic_DNA"/>
</dbReference>
<protein>
    <recommendedName>
        <fullName evidence="1">FAS1-like dehydratase domain-containing protein</fullName>
    </recommendedName>
</protein>